<gene>
    <name evidence="1" type="ORF">A2876_05165</name>
</gene>
<dbReference type="PANTHER" id="PTHR43861">
    <property type="entry name" value="TRANS-ACONITATE 2-METHYLTRANSFERASE-RELATED"/>
    <property type="match status" value="1"/>
</dbReference>
<dbReference type="AlphaFoldDB" id="A0A1F4YEZ5"/>
<dbReference type="Gene3D" id="3.40.50.150">
    <property type="entry name" value="Vaccinia Virus protein VP39"/>
    <property type="match status" value="1"/>
</dbReference>
<evidence type="ECO:0008006" key="3">
    <source>
        <dbReference type="Google" id="ProtNLM"/>
    </source>
</evidence>
<dbReference type="SUPFAM" id="SSF53335">
    <property type="entry name" value="S-adenosyl-L-methionine-dependent methyltransferases"/>
    <property type="match status" value="1"/>
</dbReference>
<evidence type="ECO:0000313" key="2">
    <source>
        <dbReference type="Proteomes" id="UP000178176"/>
    </source>
</evidence>
<proteinExistence type="predicted"/>
<reference evidence="1 2" key="1">
    <citation type="journal article" date="2016" name="Nat. Commun.">
        <title>Thousands of microbial genomes shed light on interconnected biogeochemical processes in an aquifer system.</title>
        <authorList>
            <person name="Anantharaman K."/>
            <person name="Brown C.T."/>
            <person name="Hug L.A."/>
            <person name="Sharon I."/>
            <person name="Castelle C.J."/>
            <person name="Probst A.J."/>
            <person name="Thomas B.C."/>
            <person name="Singh A."/>
            <person name="Wilkins M.J."/>
            <person name="Karaoz U."/>
            <person name="Brodie E.L."/>
            <person name="Williams K.H."/>
            <person name="Hubbard S.S."/>
            <person name="Banfield J.F."/>
        </authorList>
    </citation>
    <scope>NUCLEOTIDE SEQUENCE [LARGE SCALE GENOMIC DNA]</scope>
</reference>
<dbReference type="Pfam" id="PF13489">
    <property type="entry name" value="Methyltransf_23"/>
    <property type="match status" value="1"/>
</dbReference>
<dbReference type="Proteomes" id="UP000178176">
    <property type="component" value="Unassembled WGS sequence"/>
</dbReference>
<evidence type="ECO:0000313" key="1">
    <source>
        <dbReference type="EMBL" id="OGC92492.1"/>
    </source>
</evidence>
<accession>A0A1F4YEZ5</accession>
<dbReference type="CDD" id="cd02440">
    <property type="entry name" value="AdoMet_MTases"/>
    <property type="match status" value="1"/>
</dbReference>
<organism evidence="1 2">
    <name type="scientific">Candidatus Amesbacteria bacterium RIFCSPHIGHO2_01_FULL_48_32b</name>
    <dbReference type="NCBI Taxonomy" id="1797253"/>
    <lineage>
        <taxon>Bacteria</taxon>
        <taxon>Candidatus Amesiibacteriota</taxon>
    </lineage>
</organism>
<comment type="caution">
    <text evidence="1">The sequence shown here is derived from an EMBL/GenBank/DDBJ whole genome shotgun (WGS) entry which is preliminary data.</text>
</comment>
<sequence length="259" mass="29653">MSSSAFKLEEIRKELASSKRYRLLKKIYSPNYPEIIDKNTSQLWDSLNDRVPISQRENPMAWDRISTAKKIIQEVVISRGKVLDVGFGSGDLENVVLNNKKGEYEWNGVDISIESIKKLASRYPSGKFKVGSIISLEFEDGFFDCIIALEVLEHIRPSFTFKALSEVFKKLKKGGYFILSVPLNEGLQMLLSHGKNPSAHVRDYSEELIRAELTIANFEILKEKIFYAFSKWYTIKSLFTSAYKKVRSPNNILILAQKP</sequence>
<dbReference type="PANTHER" id="PTHR43861:SF6">
    <property type="entry name" value="METHYLTRANSFERASE TYPE 11"/>
    <property type="match status" value="1"/>
</dbReference>
<dbReference type="InterPro" id="IPR029063">
    <property type="entry name" value="SAM-dependent_MTases_sf"/>
</dbReference>
<dbReference type="EMBL" id="MEXH01000014">
    <property type="protein sequence ID" value="OGC92492.1"/>
    <property type="molecule type" value="Genomic_DNA"/>
</dbReference>
<name>A0A1F4YEZ5_9BACT</name>
<protein>
    <recommendedName>
        <fullName evidence="3">Methyltransferase type 11 domain-containing protein</fullName>
    </recommendedName>
</protein>